<keyword evidence="7 12" id="KW-0904">Protein phosphatase</keyword>
<comment type="similarity">
    <text evidence="2">Belongs to the PPR family. P subfamily.</text>
</comment>
<sequence length="275" mass="31243">MKYRYAMVCSSNQNRSMEAHPAVEEAGVHIKLPVPSLTSTCSKTSAVNRNDPELIILFSFTMLTNNGCKFETLMKWVFGFLAVLGGFESSAPRLFAMMATLAVLPTVWLRDLSVLGYISSPWSQHDQSLDFGDLHNLQKLDEGKFHFAFPLCQKLCLESFWLNVSHSTWFIERVEELFQLLPAKNLIPDVVTWTSRIGAYSRKKLYTRCLEIFEEMVDAGCYPDGGTAKVLLSACSSEDQIEQVTTVIRTMHKGYKDSFASRMNLAYMHFFRISL</sequence>
<evidence type="ECO:0000256" key="4">
    <source>
        <dbReference type="ARBA" id="ARBA00022664"/>
    </source>
</evidence>
<dbReference type="GO" id="GO:0004722">
    <property type="term" value="F:protein serine/threonine phosphatase activity"/>
    <property type="evidence" value="ECO:0007669"/>
    <property type="project" value="UniProtKB-UniRule"/>
</dbReference>
<dbReference type="AlphaFoldDB" id="A0A1R3HMY0"/>
<evidence type="ECO:0000256" key="2">
    <source>
        <dbReference type="ARBA" id="ARBA00007626"/>
    </source>
</evidence>
<keyword evidence="14" id="KW-1185">Reference proteome</keyword>
<dbReference type="Gramene" id="OMO71581">
    <property type="protein sequence ID" value="OMO71581"/>
    <property type="gene ID" value="CCACVL1_18152"/>
</dbReference>
<dbReference type="Pfam" id="PF13041">
    <property type="entry name" value="PPR_2"/>
    <property type="match status" value="1"/>
</dbReference>
<proteinExistence type="inferred from homology"/>
<feature type="repeat" description="PPR" evidence="11">
    <location>
        <begin position="189"/>
        <end position="223"/>
    </location>
</feature>
<dbReference type="GO" id="GO:0006397">
    <property type="term" value="P:mRNA processing"/>
    <property type="evidence" value="ECO:0007669"/>
    <property type="project" value="UniProtKB-KW"/>
</dbReference>
<dbReference type="Pfam" id="PF04722">
    <property type="entry name" value="Ssu72"/>
    <property type="match status" value="1"/>
</dbReference>
<dbReference type="EC" id="3.1.3.16" evidence="12"/>
<keyword evidence="6 12" id="KW-0378">Hydrolase</keyword>
<organism evidence="13 14">
    <name type="scientific">Corchorus capsularis</name>
    <name type="common">Jute</name>
    <dbReference type="NCBI Taxonomy" id="210143"/>
    <lineage>
        <taxon>Eukaryota</taxon>
        <taxon>Viridiplantae</taxon>
        <taxon>Streptophyta</taxon>
        <taxon>Embryophyta</taxon>
        <taxon>Tracheophyta</taxon>
        <taxon>Spermatophyta</taxon>
        <taxon>Magnoliopsida</taxon>
        <taxon>eudicotyledons</taxon>
        <taxon>Gunneridae</taxon>
        <taxon>Pentapetalae</taxon>
        <taxon>rosids</taxon>
        <taxon>malvids</taxon>
        <taxon>Malvales</taxon>
        <taxon>Malvaceae</taxon>
        <taxon>Grewioideae</taxon>
        <taxon>Apeibeae</taxon>
        <taxon>Corchorus</taxon>
    </lineage>
</organism>
<comment type="function">
    <text evidence="12">Protein phosphatase that catalyzes the dephosphorylation of the C-terminal domain of RNA polymerase II. Plays a role in RNA processing and termination.</text>
</comment>
<evidence type="ECO:0000313" key="14">
    <source>
        <dbReference type="Proteomes" id="UP000188268"/>
    </source>
</evidence>
<dbReference type="EMBL" id="AWWV01011576">
    <property type="protein sequence ID" value="OMO71581.1"/>
    <property type="molecule type" value="Genomic_DNA"/>
</dbReference>
<keyword evidence="5" id="KW-0677">Repeat</keyword>
<dbReference type="Gene3D" id="1.25.40.10">
    <property type="entry name" value="Tetratricopeptide repeat domain"/>
    <property type="match status" value="1"/>
</dbReference>
<comment type="caution">
    <text evidence="13">The sequence shown here is derived from an EMBL/GenBank/DDBJ whole genome shotgun (WGS) entry which is preliminary data.</text>
</comment>
<comment type="catalytic activity">
    <reaction evidence="9 12">
        <text>O-phospho-L-seryl-[protein] + H2O = L-seryl-[protein] + phosphate</text>
        <dbReference type="Rhea" id="RHEA:20629"/>
        <dbReference type="Rhea" id="RHEA-COMP:9863"/>
        <dbReference type="Rhea" id="RHEA-COMP:11604"/>
        <dbReference type="ChEBI" id="CHEBI:15377"/>
        <dbReference type="ChEBI" id="CHEBI:29999"/>
        <dbReference type="ChEBI" id="CHEBI:43474"/>
        <dbReference type="ChEBI" id="CHEBI:83421"/>
        <dbReference type="EC" id="3.1.3.16"/>
    </reaction>
</comment>
<dbReference type="GO" id="GO:0005634">
    <property type="term" value="C:nucleus"/>
    <property type="evidence" value="ECO:0007669"/>
    <property type="project" value="UniProtKB-SubCell"/>
</dbReference>
<dbReference type="PANTHER" id="PTHR47447">
    <property type="entry name" value="OS03G0856100 PROTEIN"/>
    <property type="match status" value="1"/>
</dbReference>
<evidence type="ECO:0000256" key="12">
    <source>
        <dbReference type="RuleBase" id="RU369031"/>
    </source>
</evidence>
<protein>
    <recommendedName>
        <fullName evidence="12">RNA polymerase II subunit A C-terminal domain phosphatase SSU72</fullName>
        <shortName evidence="12">CTD phosphatase SSU72</shortName>
        <ecNumber evidence="12">3.1.3.16</ecNumber>
    </recommendedName>
</protein>
<dbReference type="Gene3D" id="3.40.50.2300">
    <property type="match status" value="1"/>
</dbReference>
<keyword evidence="8 12" id="KW-0539">Nucleus</keyword>
<evidence type="ECO:0000256" key="3">
    <source>
        <dbReference type="ARBA" id="ARBA00008978"/>
    </source>
</evidence>
<evidence type="ECO:0000256" key="6">
    <source>
        <dbReference type="ARBA" id="ARBA00022801"/>
    </source>
</evidence>
<evidence type="ECO:0000256" key="10">
    <source>
        <dbReference type="ARBA" id="ARBA00048336"/>
    </source>
</evidence>
<evidence type="ECO:0000256" key="8">
    <source>
        <dbReference type="ARBA" id="ARBA00023242"/>
    </source>
</evidence>
<accession>A0A1R3HMY0</accession>
<dbReference type="InterPro" id="IPR006811">
    <property type="entry name" value="RNA_pol_II_suA"/>
</dbReference>
<evidence type="ECO:0000256" key="7">
    <source>
        <dbReference type="ARBA" id="ARBA00022912"/>
    </source>
</evidence>
<reference evidence="13 14" key="1">
    <citation type="submission" date="2013-09" db="EMBL/GenBank/DDBJ databases">
        <title>Corchorus capsularis genome sequencing.</title>
        <authorList>
            <person name="Alam M."/>
            <person name="Haque M.S."/>
            <person name="Islam M.S."/>
            <person name="Emdad E.M."/>
            <person name="Islam M.M."/>
            <person name="Ahmed B."/>
            <person name="Halim A."/>
            <person name="Hossen Q.M.M."/>
            <person name="Hossain M.Z."/>
            <person name="Ahmed R."/>
            <person name="Khan M.M."/>
            <person name="Islam R."/>
            <person name="Rashid M.M."/>
            <person name="Khan S.A."/>
            <person name="Rahman M.S."/>
            <person name="Alam M."/>
        </authorList>
    </citation>
    <scope>NUCLEOTIDE SEQUENCE [LARGE SCALE GENOMIC DNA]</scope>
    <source>
        <strain evidence="14">cv. CVL-1</strain>
        <tissue evidence="13">Whole seedling</tissue>
    </source>
</reference>
<name>A0A1R3HMY0_COCAP</name>
<dbReference type="InterPro" id="IPR002885">
    <property type="entry name" value="PPR_rpt"/>
</dbReference>
<comment type="similarity">
    <text evidence="3 12">Belongs to the SSU72 phosphatase family.</text>
</comment>
<dbReference type="InterPro" id="IPR011990">
    <property type="entry name" value="TPR-like_helical_dom_sf"/>
</dbReference>
<dbReference type="Proteomes" id="UP000188268">
    <property type="component" value="Unassembled WGS sequence"/>
</dbReference>
<dbReference type="PROSITE" id="PS51375">
    <property type="entry name" value="PPR"/>
    <property type="match status" value="1"/>
</dbReference>
<keyword evidence="4 12" id="KW-0507">mRNA processing</keyword>
<dbReference type="OrthoDB" id="185373at2759"/>
<dbReference type="NCBIfam" id="TIGR00756">
    <property type="entry name" value="PPR"/>
    <property type="match status" value="1"/>
</dbReference>
<comment type="subcellular location">
    <subcellularLocation>
        <location evidence="1 12">Nucleus</location>
    </subcellularLocation>
</comment>
<evidence type="ECO:0000256" key="1">
    <source>
        <dbReference type="ARBA" id="ARBA00004123"/>
    </source>
</evidence>
<comment type="catalytic activity">
    <reaction evidence="10 12">
        <text>O-phospho-L-threonyl-[protein] + H2O = L-threonyl-[protein] + phosphate</text>
        <dbReference type="Rhea" id="RHEA:47004"/>
        <dbReference type="Rhea" id="RHEA-COMP:11060"/>
        <dbReference type="Rhea" id="RHEA-COMP:11605"/>
        <dbReference type="ChEBI" id="CHEBI:15377"/>
        <dbReference type="ChEBI" id="CHEBI:30013"/>
        <dbReference type="ChEBI" id="CHEBI:43474"/>
        <dbReference type="ChEBI" id="CHEBI:61977"/>
        <dbReference type="EC" id="3.1.3.16"/>
    </reaction>
</comment>
<gene>
    <name evidence="13" type="ORF">CCACVL1_18152</name>
</gene>
<dbReference type="PANTHER" id="PTHR47447:SF21">
    <property type="entry name" value="PENTACOTRIPEPTIDE-REPEAT REGION OF PRORP DOMAIN-CONTAINING PROTEIN"/>
    <property type="match status" value="1"/>
</dbReference>
<evidence type="ECO:0000256" key="9">
    <source>
        <dbReference type="ARBA" id="ARBA00047761"/>
    </source>
</evidence>
<evidence type="ECO:0000256" key="5">
    <source>
        <dbReference type="ARBA" id="ARBA00022737"/>
    </source>
</evidence>
<evidence type="ECO:0000313" key="13">
    <source>
        <dbReference type="EMBL" id="OMO71581.1"/>
    </source>
</evidence>
<evidence type="ECO:0000256" key="11">
    <source>
        <dbReference type="PROSITE-ProRule" id="PRU00708"/>
    </source>
</evidence>